<keyword evidence="2" id="KW-0614">Plasmid</keyword>
<dbReference type="Pfam" id="PF13614">
    <property type="entry name" value="AAA_31"/>
    <property type="match status" value="1"/>
</dbReference>
<evidence type="ECO:0000313" key="2">
    <source>
        <dbReference type="EMBL" id="XCC97956.1"/>
    </source>
</evidence>
<gene>
    <name evidence="2" type="primary">repA</name>
    <name evidence="2" type="ORF">PVT71_28665</name>
</gene>
<dbReference type="Gene3D" id="3.40.50.300">
    <property type="entry name" value="P-loop containing nucleotide triphosphate hydrolases"/>
    <property type="match status" value="1"/>
</dbReference>
<dbReference type="SUPFAM" id="SSF52540">
    <property type="entry name" value="P-loop containing nucleoside triphosphate hydrolases"/>
    <property type="match status" value="1"/>
</dbReference>
<dbReference type="CDD" id="cd02042">
    <property type="entry name" value="ParAB_family"/>
    <property type="match status" value="1"/>
</dbReference>
<feature type="domain" description="AAA" evidence="1">
    <location>
        <begin position="132"/>
        <end position="310"/>
    </location>
</feature>
<dbReference type="EMBL" id="CP123390">
    <property type="protein sequence ID" value="XCC97956.1"/>
    <property type="molecule type" value="Genomic_DNA"/>
</dbReference>
<dbReference type="PANTHER" id="PTHR13696:SF52">
    <property type="entry name" value="PARA FAMILY PROTEIN CT_582"/>
    <property type="match status" value="1"/>
</dbReference>
<reference evidence="2" key="1">
    <citation type="submission" date="2023-02" db="EMBL/GenBank/DDBJ databases">
        <title>Description and genomic characterization of Salipiger bruguierae sp. nov., isolated from the sediment of mangrove plant Bruguiera sexangula.</title>
        <authorList>
            <person name="Long M."/>
        </authorList>
    </citation>
    <scope>NUCLEOTIDE SEQUENCE</scope>
    <source>
        <strain evidence="2">H15</strain>
        <plasmid evidence="2">unnamed5</plasmid>
    </source>
</reference>
<organism evidence="2">
    <name type="scientific">Alloyangia sp. H15</name>
    <dbReference type="NCBI Taxonomy" id="3029062"/>
    <lineage>
        <taxon>Bacteria</taxon>
        <taxon>Pseudomonadati</taxon>
        <taxon>Pseudomonadota</taxon>
        <taxon>Alphaproteobacteria</taxon>
        <taxon>Rhodobacterales</taxon>
        <taxon>Roseobacteraceae</taxon>
        <taxon>Alloyangia</taxon>
    </lineage>
</organism>
<dbReference type="AlphaFoldDB" id="A0AAU8AUJ9"/>
<geneLocation type="plasmid" evidence="2">
    <name>unnamed5</name>
</geneLocation>
<proteinExistence type="predicted"/>
<dbReference type="InterPro" id="IPR017818">
    <property type="entry name" value="Plasmid_partition_RepA"/>
</dbReference>
<name>A0AAU8AUJ9_9RHOB</name>
<dbReference type="InterPro" id="IPR027417">
    <property type="entry name" value="P-loop_NTPase"/>
</dbReference>
<dbReference type="InterPro" id="IPR025669">
    <property type="entry name" value="AAA_dom"/>
</dbReference>
<evidence type="ECO:0000259" key="1">
    <source>
        <dbReference type="Pfam" id="PF13614"/>
    </source>
</evidence>
<dbReference type="RefSeq" id="WP_353476833.1">
    <property type="nucleotide sequence ID" value="NZ_CP123390.1"/>
</dbReference>
<accession>A0AAU8AUJ9</accession>
<dbReference type="PANTHER" id="PTHR13696">
    <property type="entry name" value="P-LOOP CONTAINING NUCLEOSIDE TRIPHOSPHATE HYDROLASE"/>
    <property type="match status" value="1"/>
</dbReference>
<protein>
    <submittedName>
        <fullName evidence="2">Plasmid partitioning protein RepA</fullName>
    </submittedName>
</protein>
<dbReference type="NCBIfam" id="TIGR03453">
    <property type="entry name" value="partition_RepA"/>
    <property type="match status" value="1"/>
</dbReference>
<sequence length="419" mass="47604">MNQTTKVVSQSPWGKHETFHEYIVARGDELSQSLAMLMTESFRPDAAKSLRLYSASEAADFIGTSVPNLRKVLSEAEIKGFDGQPVDVFQDARGHRWYTAEQIDAVRMYFQAEARSPDKFLPGRRTRDDHLQVLTFMNFKGGSGKTTSAIHAAQGFALRGYRVLAIDLDPQATLTMHFGVRPEIDYAQGGTIYDALRYEKPVPISQVIKTETYFHNLDYVPSGIMLTEYETESALYLRETGYMPFYMRMGNALREIEDQYDIVVIDCPPQIGFLTLTALNTTTGIITTIQPSMYDVASMAQFLALMGNLVNAISEQGVEPPLDFMRYLITRYDNTDNNQQDITRFLRHQFGREVLKTEVLDSTLVTRAASEQRTIYEIEPRDQNRGTFKRAWSAFNAVQDELENMVQAAWKRGPIRGDL</sequence>
<dbReference type="InterPro" id="IPR050678">
    <property type="entry name" value="DNA_Partitioning_ATPase"/>
</dbReference>